<dbReference type="RefSeq" id="WP_199020065.1">
    <property type="nucleotide sequence ID" value="NZ_JAELUP010000077.1"/>
</dbReference>
<feature type="binding site" evidence="6">
    <location>
        <position position="182"/>
    </location>
    <ligand>
        <name>FMN</name>
        <dbReference type="ChEBI" id="CHEBI:58210"/>
    </ligand>
</feature>
<evidence type="ECO:0000313" key="8">
    <source>
        <dbReference type="EMBL" id="MBJ6362522.1"/>
    </source>
</evidence>
<comment type="caution">
    <text evidence="8">The sequence shown here is derived from an EMBL/GenBank/DDBJ whole genome shotgun (WGS) entry which is preliminary data.</text>
</comment>
<keyword evidence="3" id="KW-0560">Oxidoreductase</keyword>
<reference evidence="8" key="1">
    <citation type="submission" date="2020-12" db="EMBL/GenBank/DDBJ databases">
        <authorList>
            <person name="Huq M.A."/>
        </authorList>
    </citation>
    <scope>NUCLEOTIDE SEQUENCE</scope>
    <source>
        <strain evidence="8">MAHUQ-46</strain>
    </source>
</reference>
<feature type="binding site" evidence="6">
    <location>
        <position position="183"/>
    </location>
    <ligand>
        <name>FMN</name>
        <dbReference type="ChEBI" id="CHEBI:58210"/>
    </ligand>
</feature>
<dbReference type="AlphaFoldDB" id="A0A934J0D0"/>
<dbReference type="InterPro" id="IPR051260">
    <property type="entry name" value="Diverse_substr_monoxygenases"/>
</dbReference>
<dbReference type="InterPro" id="IPR011251">
    <property type="entry name" value="Luciferase-like_dom"/>
</dbReference>
<feature type="binding site" evidence="6">
    <location>
        <position position="58"/>
    </location>
    <ligand>
        <name>FMN</name>
        <dbReference type="ChEBI" id="CHEBI:58210"/>
    </ligand>
</feature>
<evidence type="ECO:0000259" key="7">
    <source>
        <dbReference type="Pfam" id="PF00296"/>
    </source>
</evidence>
<dbReference type="GO" id="GO:0004497">
    <property type="term" value="F:monooxygenase activity"/>
    <property type="evidence" value="ECO:0007669"/>
    <property type="project" value="UniProtKB-KW"/>
</dbReference>
<name>A0A934J0D0_9BACL</name>
<gene>
    <name evidence="8" type="ORF">JFN88_14905</name>
</gene>
<dbReference type="CDD" id="cd01095">
    <property type="entry name" value="Nitrilotriacetate_monoxgenase"/>
    <property type="match status" value="1"/>
</dbReference>
<keyword evidence="2 6" id="KW-0288">FMN</keyword>
<feature type="binding site" evidence="6">
    <location>
        <position position="149"/>
    </location>
    <ligand>
        <name>FMN</name>
        <dbReference type="ChEBI" id="CHEBI:58210"/>
    </ligand>
</feature>
<keyword evidence="9" id="KW-1185">Reference proteome</keyword>
<dbReference type="GO" id="GO:0016705">
    <property type="term" value="F:oxidoreductase activity, acting on paired donors, with incorporation or reduction of molecular oxygen"/>
    <property type="evidence" value="ECO:0007669"/>
    <property type="project" value="InterPro"/>
</dbReference>
<protein>
    <submittedName>
        <fullName evidence="8">LLM class flavin-dependent oxidoreductase</fullName>
    </submittedName>
</protein>
<feature type="domain" description="Luciferase-like" evidence="7">
    <location>
        <begin position="31"/>
        <end position="347"/>
    </location>
</feature>
<dbReference type="PIRSF" id="PIRSF000337">
    <property type="entry name" value="NTA_MOA"/>
    <property type="match status" value="1"/>
</dbReference>
<feature type="binding site" evidence="6">
    <location>
        <position position="145"/>
    </location>
    <ligand>
        <name>FMN</name>
        <dbReference type="ChEBI" id="CHEBI:58210"/>
    </ligand>
</feature>
<dbReference type="Gene3D" id="3.20.20.30">
    <property type="entry name" value="Luciferase-like domain"/>
    <property type="match status" value="1"/>
</dbReference>
<dbReference type="InterPro" id="IPR016215">
    <property type="entry name" value="NTA_MOA"/>
</dbReference>
<proteinExistence type="inferred from homology"/>
<sequence>MTTGNKMLHLNACSLGHDFGSVWRLPFTQPERSRDLNYLIELVQLAEKGKMDALFSADFYSVRDDVDSSPAPESEPLTLYSALAAATSHIGIVMSASTTYNDPYHLASTFASIDHLTEGRTGWNMVTTAVSSVAGNYSRSEHLDHDSRYELARKVVNQVRESWNRWEYPLPQKHPVAVQAGSSEAGKQFAAEYAEVIFAAQPLLAYAQNFYADVKTRVKRVGRNPDHVHILPGLVPIIAATHKEALELEQELNIYANLKNSTQAVSRLIDVDLTKLDPDIPIPHSILPQTSEVEGMRSRSQLVLDMIRDQNLTVRQLVSAGTHLRMVGSWNEVADQMTTWLEQRGADGFNVMFPYTPGGLEDVVEHLIPELQNRGIYRADYEGTTLRSHYQLPLPSDAALNR</sequence>
<evidence type="ECO:0000256" key="1">
    <source>
        <dbReference type="ARBA" id="ARBA00022630"/>
    </source>
</evidence>
<keyword evidence="4" id="KW-0503">Monooxygenase</keyword>
<evidence type="ECO:0000256" key="5">
    <source>
        <dbReference type="ARBA" id="ARBA00033748"/>
    </source>
</evidence>
<dbReference type="InterPro" id="IPR036661">
    <property type="entry name" value="Luciferase-like_sf"/>
</dbReference>
<keyword evidence="1 6" id="KW-0285">Flavoprotein</keyword>
<dbReference type="Proteomes" id="UP000640274">
    <property type="component" value="Unassembled WGS sequence"/>
</dbReference>
<dbReference type="EMBL" id="JAELUP010000077">
    <property type="protein sequence ID" value="MBJ6362522.1"/>
    <property type="molecule type" value="Genomic_DNA"/>
</dbReference>
<dbReference type="PANTHER" id="PTHR30011:SF16">
    <property type="entry name" value="C2H2 FINGER DOMAIN TRANSCRIPTION FACTOR (EUROFUNG)-RELATED"/>
    <property type="match status" value="1"/>
</dbReference>
<evidence type="ECO:0000256" key="2">
    <source>
        <dbReference type="ARBA" id="ARBA00022643"/>
    </source>
</evidence>
<evidence type="ECO:0000313" key="9">
    <source>
        <dbReference type="Proteomes" id="UP000640274"/>
    </source>
</evidence>
<organism evidence="8 9">
    <name type="scientific">Paenibacillus roseus</name>
    <dbReference type="NCBI Taxonomy" id="2798579"/>
    <lineage>
        <taxon>Bacteria</taxon>
        <taxon>Bacillati</taxon>
        <taxon>Bacillota</taxon>
        <taxon>Bacilli</taxon>
        <taxon>Bacillales</taxon>
        <taxon>Paenibacillaceae</taxon>
        <taxon>Paenibacillus</taxon>
    </lineage>
</organism>
<dbReference type="Pfam" id="PF00296">
    <property type="entry name" value="Bac_luciferase"/>
    <property type="match status" value="1"/>
</dbReference>
<dbReference type="SUPFAM" id="SSF51679">
    <property type="entry name" value="Bacterial luciferase-like"/>
    <property type="match status" value="1"/>
</dbReference>
<evidence type="ECO:0000256" key="6">
    <source>
        <dbReference type="PIRSR" id="PIRSR000337-1"/>
    </source>
</evidence>
<evidence type="ECO:0000256" key="4">
    <source>
        <dbReference type="ARBA" id="ARBA00023033"/>
    </source>
</evidence>
<comment type="similarity">
    <text evidence="5">Belongs to the NtaA/SnaA/DszA monooxygenase family.</text>
</comment>
<dbReference type="PANTHER" id="PTHR30011">
    <property type="entry name" value="ALKANESULFONATE MONOOXYGENASE-RELATED"/>
    <property type="match status" value="1"/>
</dbReference>
<evidence type="ECO:0000256" key="3">
    <source>
        <dbReference type="ARBA" id="ARBA00023002"/>
    </source>
</evidence>
<accession>A0A934J0D0</accession>